<feature type="domain" description="FAD/NAD(P)-binding" evidence="4">
    <location>
        <begin position="2"/>
        <end position="289"/>
    </location>
</feature>
<keyword evidence="13" id="KW-1185">Reference proteome</keyword>
<evidence type="ECO:0000256" key="2">
    <source>
        <dbReference type="ARBA" id="ARBA00022630"/>
    </source>
</evidence>
<evidence type="ECO:0000313" key="12">
    <source>
        <dbReference type="Proteomes" id="UP000574717"/>
    </source>
</evidence>
<dbReference type="Proteomes" id="UP000574717">
    <property type="component" value="Unassembled WGS sequence"/>
</dbReference>
<sequence length="426" mass="47147">MKYLIIGNSAAAAVGAIEAIRSQDRTNPITVISDEPYLAYSRPLISYLLAGQVSQENMFYREKDFYENNRVEARLGEKAISVDPESKSITLETGEKLFFDKLLLATGGTPIFPEVEGRDLEGVFTFTRWDDVQKIMEFMARNRIEKAVVVGGGLIGLKATEALVERGIKVTVVELADRILSITFDHKAAAMVEGYLKERGVNIITDNTVSLIKGDNSKVEKVILKDQREVPCQLLIFAIGVQPNVDLVRGTSIRVNRGIVVNKYLETSVPDIYAAGDVAEAFDLVMGIDRPIPIWPSAYIQGTVAGYNMAGLPREYGGWFAMNSVDICGLPTISVGLTVPPEDGYEILEDHHPQKLTYRKIVLKDELVVGAIFIGKIDRAGIITGLIKDRVKVSGFKQHLLREDFGLVWLPKEYRKHMVSGVGVEV</sequence>
<evidence type="ECO:0000313" key="6">
    <source>
        <dbReference type="EMBL" id="GFP18801.1"/>
    </source>
</evidence>
<dbReference type="Pfam" id="PF07992">
    <property type="entry name" value="Pyr_redox_2"/>
    <property type="match status" value="1"/>
</dbReference>
<dbReference type="RefSeq" id="WP_176231590.1">
    <property type="nucleotide sequence ID" value="NZ_BLRU01000014.1"/>
</dbReference>
<keyword evidence="3" id="KW-0274">FAD</keyword>
<dbReference type="Pfam" id="PF18267">
    <property type="entry name" value="Rubredoxin_C"/>
    <property type="match status" value="1"/>
</dbReference>
<dbReference type="Proteomes" id="UP000588083">
    <property type="component" value="Unassembled WGS sequence"/>
</dbReference>
<protein>
    <recommendedName>
        <fullName evidence="14">NAD(P)/FAD-dependent oxidoreductase</fullName>
    </recommendedName>
</protein>
<evidence type="ECO:0008006" key="14">
    <source>
        <dbReference type="Google" id="ProtNLM"/>
    </source>
</evidence>
<dbReference type="EMBL" id="BLRU01000014">
    <property type="protein sequence ID" value="GFP18801.1"/>
    <property type="molecule type" value="Genomic_DNA"/>
</dbReference>
<feature type="domain" description="NADH-rubredoxin oxidoreductase C-terminal" evidence="5">
    <location>
        <begin position="324"/>
        <end position="389"/>
    </location>
</feature>
<dbReference type="PANTHER" id="PTHR43429:SF3">
    <property type="entry name" value="NITRITE REDUCTASE [NAD(P)H]"/>
    <property type="match status" value="1"/>
</dbReference>
<dbReference type="EMBL" id="BLRZ01000068">
    <property type="protein sequence ID" value="GFP30453.1"/>
    <property type="molecule type" value="Genomic_DNA"/>
</dbReference>
<evidence type="ECO:0000259" key="5">
    <source>
        <dbReference type="Pfam" id="PF18267"/>
    </source>
</evidence>
<dbReference type="EMBL" id="BLSD01000090">
    <property type="protein sequence ID" value="GFP39788.1"/>
    <property type="molecule type" value="Genomic_DNA"/>
</dbReference>
<dbReference type="InterPro" id="IPR041575">
    <property type="entry name" value="Rubredoxin_C"/>
</dbReference>
<dbReference type="InterPro" id="IPR016156">
    <property type="entry name" value="FAD/NAD-linked_Rdtase_dimer_sf"/>
</dbReference>
<proteinExistence type="predicted"/>
<gene>
    <name evidence="6" type="ORF">HKBW3S03_00306</name>
    <name evidence="7" type="ORF">HKBW3S34_01374</name>
    <name evidence="8" type="ORF">HKBW3S44_01029</name>
    <name evidence="9" type="ORF">HKBW3S47_01486</name>
</gene>
<dbReference type="PRINTS" id="PR00411">
    <property type="entry name" value="PNDRDTASEI"/>
</dbReference>
<evidence type="ECO:0000256" key="3">
    <source>
        <dbReference type="ARBA" id="ARBA00022827"/>
    </source>
</evidence>
<evidence type="ECO:0000313" key="9">
    <source>
        <dbReference type="EMBL" id="GFP39788.1"/>
    </source>
</evidence>
<accession>A0A6V8PDN3</accession>
<evidence type="ECO:0000313" key="7">
    <source>
        <dbReference type="EMBL" id="GFP30453.1"/>
    </source>
</evidence>
<dbReference type="PRINTS" id="PR00368">
    <property type="entry name" value="FADPNR"/>
</dbReference>
<dbReference type="Gene3D" id="3.30.390.30">
    <property type="match status" value="1"/>
</dbReference>
<dbReference type="SUPFAM" id="SSF51905">
    <property type="entry name" value="FAD/NAD(P)-binding domain"/>
    <property type="match status" value="2"/>
</dbReference>
<comment type="caution">
    <text evidence="7">The sequence shown here is derived from an EMBL/GenBank/DDBJ whole genome shotgun (WGS) entry which is preliminary data.</text>
</comment>
<dbReference type="EMBL" id="BLSC01000077">
    <property type="protein sequence ID" value="GFP37349.1"/>
    <property type="molecule type" value="Genomic_DNA"/>
</dbReference>
<dbReference type="InterPro" id="IPR036188">
    <property type="entry name" value="FAD/NAD-bd_sf"/>
</dbReference>
<reference evidence="10 11" key="1">
    <citation type="journal article" date="2020" name="Front. Microbiol.">
        <title>Single-cell genomics of novel Actinobacteria with the Wood-Ljungdahl pathway discovered in a serpentinizing system.</title>
        <authorList>
            <person name="Merino N."/>
            <person name="Kawai M."/>
            <person name="Boyd E.S."/>
            <person name="Colman D.R."/>
            <person name="McGlynn S.E."/>
            <person name="Nealson K.H."/>
            <person name="Kurokawa K."/>
            <person name="Hongoh Y."/>
        </authorList>
    </citation>
    <scope>NUCLEOTIDE SEQUENCE [LARGE SCALE GENOMIC DNA]</scope>
    <source>
        <strain evidence="6 12">S03</strain>
        <strain evidence="7 13">S34</strain>
        <strain evidence="8 10">S44</strain>
        <strain evidence="9 11">S47</strain>
    </source>
</reference>
<organism evidence="7 13">
    <name type="scientific">Candidatus Hakubella thermalkaliphila</name>
    <dbReference type="NCBI Taxonomy" id="2754717"/>
    <lineage>
        <taxon>Bacteria</taxon>
        <taxon>Bacillati</taxon>
        <taxon>Actinomycetota</taxon>
        <taxon>Actinomycetota incertae sedis</taxon>
        <taxon>Candidatus Hakubellales</taxon>
        <taxon>Candidatus Hakubellaceae</taxon>
        <taxon>Candidatus Hakubella</taxon>
    </lineage>
</organism>
<dbReference type="Proteomes" id="UP000561271">
    <property type="component" value="Unassembled WGS sequence"/>
</dbReference>
<name>A0A6V8PDN3_9ACTN</name>
<evidence type="ECO:0000256" key="1">
    <source>
        <dbReference type="ARBA" id="ARBA00001974"/>
    </source>
</evidence>
<dbReference type="PANTHER" id="PTHR43429">
    <property type="entry name" value="PYRIDINE NUCLEOTIDE-DISULFIDE OXIDOREDUCTASE DOMAIN-CONTAINING"/>
    <property type="match status" value="1"/>
</dbReference>
<dbReference type="AlphaFoldDB" id="A0A6V8PDN3"/>
<dbReference type="Gene3D" id="3.50.50.60">
    <property type="entry name" value="FAD/NAD(P)-binding domain"/>
    <property type="match status" value="2"/>
</dbReference>
<evidence type="ECO:0000313" key="10">
    <source>
        <dbReference type="Proteomes" id="UP000561271"/>
    </source>
</evidence>
<keyword evidence="2" id="KW-0285">Flavoprotein</keyword>
<dbReference type="InterPro" id="IPR050260">
    <property type="entry name" value="FAD-bd_OxRdtase"/>
</dbReference>
<evidence type="ECO:0000313" key="8">
    <source>
        <dbReference type="EMBL" id="GFP37349.1"/>
    </source>
</evidence>
<comment type="cofactor">
    <cofactor evidence="1">
        <name>FAD</name>
        <dbReference type="ChEBI" id="CHEBI:57692"/>
    </cofactor>
</comment>
<dbReference type="Proteomes" id="UP000569018">
    <property type="component" value="Unassembled WGS sequence"/>
</dbReference>
<evidence type="ECO:0000313" key="11">
    <source>
        <dbReference type="Proteomes" id="UP000569018"/>
    </source>
</evidence>
<evidence type="ECO:0000259" key="4">
    <source>
        <dbReference type="Pfam" id="PF07992"/>
    </source>
</evidence>
<evidence type="ECO:0000313" key="13">
    <source>
        <dbReference type="Proteomes" id="UP000588083"/>
    </source>
</evidence>
<dbReference type="GO" id="GO:0016491">
    <property type="term" value="F:oxidoreductase activity"/>
    <property type="evidence" value="ECO:0007669"/>
    <property type="project" value="InterPro"/>
</dbReference>
<dbReference type="InterPro" id="IPR023753">
    <property type="entry name" value="FAD/NAD-binding_dom"/>
</dbReference>